<keyword evidence="3" id="KW-1185">Reference proteome</keyword>
<evidence type="ECO:0000313" key="2">
    <source>
        <dbReference type="EMBL" id="GMR46796.1"/>
    </source>
</evidence>
<organism evidence="2 3">
    <name type="scientific">Pristionchus mayeri</name>
    <dbReference type="NCBI Taxonomy" id="1317129"/>
    <lineage>
        <taxon>Eukaryota</taxon>
        <taxon>Metazoa</taxon>
        <taxon>Ecdysozoa</taxon>
        <taxon>Nematoda</taxon>
        <taxon>Chromadorea</taxon>
        <taxon>Rhabditida</taxon>
        <taxon>Rhabditina</taxon>
        <taxon>Diplogasteromorpha</taxon>
        <taxon>Diplogasteroidea</taxon>
        <taxon>Neodiplogasteridae</taxon>
        <taxon>Pristionchus</taxon>
    </lineage>
</organism>
<keyword evidence="1" id="KW-0472">Membrane</keyword>
<accession>A0AAN5CLW2</accession>
<feature type="non-terminal residue" evidence="2">
    <location>
        <position position="1"/>
    </location>
</feature>
<evidence type="ECO:0000256" key="1">
    <source>
        <dbReference type="SAM" id="Phobius"/>
    </source>
</evidence>
<dbReference type="Proteomes" id="UP001328107">
    <property type="component" value="Unassembled WGS sequence"/>
</dbReference>
<proteinExistence type="predicted"/>
<feature type="non-terminal residue" evidence="2">
    <location>
        <position position="134"/>
    </location>
</feature>
<protein>
    <recommendedName>
        <fullName evidence="4">G protein-coupled receptor</fullName>
    </recommendedName>
</protein>
<comment type="caution">
    <text evidence="2">The sequence shown here is derived from an EMBL/GenBank/DDBJ whole genome shotgun (WGS) entry which is preliminary data.</text>
</comment>
<dbReference type="AlphaFoldDB" id="A0AAN5CLW2"/>
<keyword evidence="1" id="KW-1133">Transmembrane helix</keyword>
<reference evidence="3" key="1">
    <citation type="submission" date="2022-10" db="EMBL/GenBank/DDBJ databases">
        <title>Genome assembly of Pristionchus species.</title>
        <authorList>
            <person name="Yoshida K."/>
            <person name="Sommer R.J."/>
        </authorList>
    </citation>
    <scope>NUCLEOTIDE SEQUENCE [LARGE SCALE GENOMIC DNA]</scope>
    <source>
        <strain evidence="3">RS5460</strain>
    </source>
</reference>
<sequence length="134" mass="15217">GNEAYILNWYIPMWLATTCFELGISVERGAETIEAALGTILSNLIDIGAFSTNIIVFLFARRMNKADHKQLNERYQASLAEGFVQIRETYSIAKTMMPVYCLSTSLKAIMMVMNWMYVAVIIPHTVTQFVYMSV</sequence>
<feature type="transmembrane region" description="Helical" evidence="1">
    <location>
        <begin position="40"/>
        <end position="60"/>
    </location>
</feature>
<name>A0AAN5CLW2_9BILA</name>
<gene>
    <name evidence="2" type="ORF">PMAYCL1PPCAC_16991</name>
</gene>
<evidence type="ECO:0000313" key="3">
    <source>
        <dbReference type="Proteomes" id="UP001328107"/>
    </source>
</evidence>
<dbReference type="EMBL" id="BTRK01000004">
    <property type="protein sequence ID" value="GMR46796.1"/>
    <property type="molecule type" value="Genomic_DNA"/>
</dbReference>
<keyword evidence="1" id="KW-0812">Transmembrane</keyword>
<evidence type="ECO:0008006" key="4">
    <source>
        <dbReference type="Google" id="ProtNLM"/>
    </source>
</evidence>